<keyword evidence="4" id="KW-1185">Reference proteome</keyword>
<dbReference type="PATRIC" id="fig|320778.3.peg.3456"/>
<evidence type="ECO:0000313" key="4">
    <source>
        <dbReference type="Proteomes" id="UP000035909"/>
    </source>
</evidence>
<organism evidence="3 4">
    <name type="scientific">Photobacterium ganghwense</name>
    <dbReference type="NCBI Taxonomy" id="320778"/>
    <lineage>
        <taxon>Bacteria</taxon>
        <taxon>Pseudomonadati</taxon>
        <taxon>Pseudomonadota</taxon>
        <taxon>Gammaproteobacteria</taxon>
        <taxon>Vibrionales</taxon>
        <taxon>Vibrionaceae</taxon>
        <taxon>Photobacterium</taxon>
    </lineage>
</organism>
<protein>
    <submittedName>
        <fullName evidence="3">Amidohydrolase</fullName>
    </submittedName>
</protein>
<evidence type="ECO:0000259" key="2">
    <source>
        <dbReference type="PROSITE" id="PS50263"/>
    </source>
</evidence>
<dbReference type="Proteomes" id="UP000035909">
    <property type="component" value="Unassembled WGS sequence"/>
</dbReference>
<dbReference type="CDD" id="cd07197">
    <property type="entry name" value="nitrilase"/>
    <property type="match status" value="1"/>
</dbReference>
<dbReference type="GO" id="GO:0033388">
    <property type="term" value="P:putrescine biosynthetic process from arginine"/>
    <property type="evidence" value="ECO:0007669"/>
    <property type="project" value="TreeGrafter"/>
</dbReference>
<proteinExistence type="predicted"/>
<comment type="caution">
    <text evidence="3">The sequence shown here is derived from an EMBL/GenBank/DDBJ whole genome shotgun (WGS) entry which is preliminary data.</text>
</comment>
<gene>
    <name evidence="3" type="ORF">ABT57_15900</name>
</gene>
<dbReference type="Gene3D" id="3.60.110.10">
    <property type="entry name" value="Carbon-nitrogen hydrolase"/>
    <property type="match status" value="1"/>
</dbReference>
<dbReference type="STRING" id="320778.ABT57_15900"/>
<dbReference type="EMBL" id="LDOU01000015">
    <property type="protein sequence ID" value="KLV08273.1"/>
    <property type="molecule type" value="Genomic_DNA"/>
</dbReference>
<name>A0A0J1H9A2_9GAMM</name>
<dbReference type="PANTHER" id="PTHR43674">
    <property type="entry name" value="NITRILASE C965.09-RELATED"/>
    <property type="match status" value="1"/>
</dbReference>
<dbReference type="PROSITE" id="PS50263">
    <property type="entry name" value="CN_HYDROLASE"/>
    <property type="match status" value="1"/>
</dbReference>
<dbReference type="InterPro" id="IPR003010">
    <property type="entry name" value="C-N_Hydrolase"/>
</dbReference>
<sequence length="253" mass="26936">MLKTGIRISLAQIPVVKGNVVENLSNHLTMIAQSSLYGANVVVFPELSLTGYELELAQELAFSPQSPHFSALSRASIENDIVVIAGCPLNIKSSAKPTIGAVICFPDGTIEFYSKQYLHEGEGTFCASGSEDYVFNVEGHRIGLAICADFSSTAHSLNARMLGADIYIASALISDSGFEADAKILSHIASKHRFPVLLSNHISSTGGWSACGNNTIWNASGDVVLSSASKEHCLVMCSINGHEVYAAQVQQIT</sequence>
<dbReference type="PANTHER" id="PTHR43674:SF2">
    <property type="entry name" value="BETA-UREIDOPROPIONASE"/>
    <property type="match status" value="1"/>
</dbReference>
<evidence type="ECO:0000313" key="3">
    <source>
        <dbReference type="EMBL" id="KLV08273.1"/>
    </source>
</evidence>
<dbReference type="SUPFAM" id="SSF56317">
    <property type="entry name" value="Carbon-nitrogen hydrolase"/>
    <property type="match status" value="1"/>
</dbReference>
<evidence type="ECO:0000256" key="1">
    <source>
        <dbReference type="ARBA" id="ARBA00022801"/>
    </source>
</evidence>
<dbReference type="InterPro" id="IPR050345">
    <property type="entry name" value="Aliph_Amidase/BUP"/>
</dbReference>
<keyword evidence="1 3" id="KW-0378">Hydrolase</keyword>
<dbReference type="GO" id="GO:0050126">
    <property type="term" value="F:N-carbamoylputrescine amidase activity"/>
    <property type="evidence" value="ECO:0007669"/>
    <property type="project" value="TreeGrafter"/>
</dbReference>
<accession>A0A0J1H9A2</accession>
<dbReference type="AlphaFoldDB" id="A0A0J1H9A2"/>
<feature type="domain" description="CN hydrolase" evidence="2">
    <location>
        <begin position="6"/>
        <end position="253"/>
    </location>
</feature>
<reference evidence="3 4" key="1">
    <citation type="submission" date="2015-05" db="EMBL/GenBank/DDBJ databases">
        <title>Photobacterium galathea sp. nov.</title>
        <authorList>
            <person name="Machado H."/>
            <person name="Gram L."/>
        </authorList>
    </citation>
    <scope>NUCLEOTIDE SEQUENCE [LARGE SCALE GENOMIC DNA]</scope>
    <source>
        <strain evidence="3 4">DSM 22954</strain>
    </source>
</reference>
<dbReference type="Pfam" id="PF00795">
    <property type="entry name" value="CN_hydrolase"/>
    <property type="match status" value="1"/>
</dbReference>
<dbReference type="InterPro" id="IPR036526">
    <property type="entry name" value="C-N_Hydrolase_sf"/>
</dbReference>